<accession>A0A0H5DMJ7</accession>
<dbReference type="Proteomes" id="UP000182715">
    <property type="component" value="Unassembled WGS sequence"/>
</dbReference>
<dbReference type="AlphaFoldDB" id="A0A0H5DMJ7"/>
<name>A0A0H5DMJ7_NEIMI</name>
<dbReference type="Gene3D" id="2.10.260.10">
    <property type="match status" value="1"/>
</dbReference>
<proteinExistence type="predicted"/>
<reference evidence="1 2" key="1">
    <citation type="submission" date="2014-11" db="EMBL/GenBank/DDBJ databases">
        <authorList>
            <person name="Diene M.Seydina."/>
        </authorList>
    </citation>
    <scope>NUCLEOTIDE SEQUENCE [LARGE SCALE GENOMIC DNA]</scope>
    <source>
        <strain evidence="1 2">Neisseria meningitidis CHUV</strain>
    </source>
</reference>
<dbReference type="InterPro" id="IPR037914">
    <property type="entry name" value="SpoVT-AbrB_sf"/>
</dbReference>
<organism evidence="1 2">
    <name type="scientific">Neisseria meningitidis serogroup B</name>
    <dbReference type="NCBI Taxonomy" id="491"/>
    <lineage>
        <taxon>Bacteria</taxon>
        <taxon>Pseudomonadati</taxon>
        <taxon>Pseudomonadota</taxon>
        <taxon>Betaproteobacteria</taxon>
        <taxon>Neisseriales</taxon>
        <taxon>Neisseriaceae</taxon>
        <taxon>Neisseria</taxon>
    </lineage>
</organism>
<evidence type="ECO:0000313" key="2">
    <source>
        <dbReference type="Proteomes" id="UP000182715"/>
    </source>
</evidence>
<dbReference type="SUPFAM" id="SSF89447">
    <property type="entry name" value="AbrB/MazE/MraZ-like"/>
    <property type="match status" value="1"/>
</dbReference>
<sequence length="79" mass="8814">MILNIRKMGNSQGVILPKSLLSQIGAVDSLAVTVEKGNIILSCPTVRRGWAEAAAMLVETEQEHFFSEIENEADKEWIW</sequence>
<evidence type="ECO:0000313" key="1">
    <source>
        <dbReference type="EMBL" id="CRL92347.1"/>
    </source>
</evidence>
<dbReference type="EMBL" id="CVTF01000030">
    <property type="protein sequence ID" value="CRL92347.1"/>
    <property type="molecule type" value="Genomic_DNA"/>
</dbReference>
<protein>
    <submittedName>
        <fullName evidence="1">Prevent host death protein, Phd antitoxin</fullName>
    </submittedName>
</protein>